<dbReference type="InterPro" id="IPR001345">
    <property type="entry name" value="PG/BPGM_mutase_AS"/>
</dbReference>
<dbReference type="NCBIfam" id="TIGR01258">
    <property type="entry name" value="pgm_1"/>
    <property type="match status" value="1"/>
</dbReference>
<evidence type="ECO:0000256" key="8">
    <source>
        <dbReference type="RuleBase" id="RU004512"/>
    </source>
</evidence>
<dbReference type="InterPro" id="IPR005952">
    <property type="entry name" value="Phosphogly_mut1"/>
</dbReference>
<feature type="binding site" evidence="4 6">
    <location>
        <begin position="131"/>
        <end position="132"/>
    </location>
    <ligand>
        <name>substrate</name>
    </ligand>
</feature>
<dbReference type="PROSITE" id="PS00175">
    <property type="entry name" value="PG_MUTASE"/>
    <property type="match status" value="1"/>
</dbReference>
<comment type="pathway">
    <text evidence="4 8">Carbohydrate degradation; glycolysis; pyruvate from D-glyceraldehyde 3-phosphate: step 3/5.</text>
</comment>
<dbReference type="EMBL" id="CP027541">
    <property type="protein sequence ID" value="AWT53540.1"/>
    <property type="molecule type" value="Genomic_DNA"/>
</dbReference>
<dbReference type="Proteomes" id="UP000011200">
    <property type="component" value="Chromosome"/>
</dbReference>
<dbReference type="AlphaFoldDB" id="A0A2U9PP49"/>
<dbReference type="EC" id="5.4.2.11" evidence="4 8"/>
<evidence type="ECO:0000256" key="2">
    <source>
        <dbReference type="ARBA" id="ARBA00023152"/>
    </source>
</evidence>
<evidence type="ECO:0000256" key="3">
    <source>
        <dbReference type="ARBA" id="ARBA00023235"/>
    </source>
</evidence>
<dbReference type="SUPFAM" id="SSF53254">
    <property type="entry name" value="Phosphoglycerate mutase-like"/>
    <property type="match status" value="1"/>
</dbReference>
<evidence type="ECO:0000256" key="1">
    <source>
        <dbReference type="ARBA" id="ARBA00006717"/>
    </source>
</evidence>
<feature type="active site" description="Proton donor/acceptor" evidence="4 5">
    <location>
        <position position="104"/>
    </location>
</feature>
<feature type="binding site" evidence="4 6">
    <location>
        <begin position="200"/>
        <end position="201"/>
    </location>
    <ligand>
        <name>substrate</name>
    </ligand>
</feature>
<feature type="active site" description="Tele-phosphohistidine intermediate" evidence="4 5">
    <location>
        <position position="26"/>
    </location>
</feature>
<dbReference type="GO" id="GO:0006094">
    <property type="term" value="P:gluconeogenesis"/>
    <property type="evidence" value="ECO:0007669"/>
    <property type="project" value="UniProtKB-UniRule"/>
</dbReference>
<evidence type="ECO:0000256" key="7">
    <source>
        <dbReference type="PIRSR" id="PIRSR613078-3"/>
    </source>
</evidence>
<evidence type="ECO:0000313" key="10">
    <source>
        <dbReference type="Proteomes" id="UP000011200"/>
    </source>
</evidence>
<dbReference type="GO" id="GO:0004619">
    <property type="term" value="F:phosphoglycerate mutase activity"/>
    <property type="evidence" value="ECO:0007669"/>
    <property type="project" value="UniProtKB-UniRule"/>
</dbReference>
<dbReference type="CDD" id="cd07067">
    <property type="entry name" value="HP_PGM_like"/>
    <property type="match status" value="1"/>
</dbReference>
<dbReference type="PANTHER" id="PTHR11931">
    <property type="entry name" value="PHOSPHOGLYCERATE MUTASE"/>
    <property type="match status" value="1"/>
</dbReference>
<dbReference type="HAMAP" id="MF_01039">
    <property type="entry name" value="PGAM_GpmA"/>
    <property type="match status" value="1"/>
</dbReference>
<gene>
    <name evidence="4" type="primary">gpmA</name>
    <name evidence="9" type="ORF">D806_025610</name>
</gene>
<dbReference type="UniPathway" id="UPA00109">
    <property type="reaction ID" value="UER00186"/>
</dbReference>
<evidence type="ECO:0000256" key="6">
    <source>
        <dbReference type="PIRSR" id="PIRSR613078-2"/>
    </source>
</evidence>
<dbReference type="InterPro" id="IPR013078">
    <property type="entry name" value="His_Pase_superF_clade-1"/>
</dbReference>
<proteinExistence type="inferred from homology"/>
<reference evidence="10" key="2">
    <citation type="submission" date="2018-03" db="EMBL/GenBank/DDBJ databases">
        <authorList>
            <person name="Derbyshire K."/>
            <person name="Gray T.A."/>
            <person name="Champion M."/>
        </authorList>
    </citation>
    <scope>NUCLEOTIDE SEQUENCE [LARGE SCALE GENOMIC DNA]</scope>
    <source>
        <strain evidence="10">MKD8</strain>
    </source>
</reference>
<keyword evidence="4" id="KW-0312">Gluconeogenesis</keyword>
<comment type="similarity">
    <text evidence="1 4">Belongs to the phosphoglycerate mutase family. BPG-dependent PGAM subfamily.</text>
</comment>
<sequence length="261" mass="28603">MARSRWEGGDEPMTTNTSRVLILLRHGESTANADDRFGGWLDYALTNRGRDQASAAGRMIGDAGLRPTAVHTSLLVRAIDTAKLAMAETNSQVPAHQRSWRLNERHYGVLQGRPRAAVRAEFGDQLYTEWRRSYHLAPPALDADDPTHPRHDARYAALPPDELPSTESLAAVRRRLVPYWQDAIAADLSAGHVTLVVAHGNSLRALCTHLDGLTPDRVRTLEIPTGVPLRYDLDDNLRPLIPGGVYLDTTQASTAPTALAG</sequence>
<dbReference type="SMART" id="SM00855">
    <property type="entry name" value="PGAM"/>
    <property type="match status" value="1"/>
</dbReference>
<dbReference type="InterPro" id="IPR029033">
    <property type="entry name" value="His_PPase_superfam"/>
</dbReference>
<feature type="binding site" evidence="4 6">
    <location>
        <begin position="25"/>
        <end position="32"/>
    </location>
    <ligand>
        <name>substrate</name>
    </ligand>
</feature>
<evidence type="ECO:0000256" key="5">
    <source>
        <dbReference type="PIRSR" id="PIRSR613078-1"/>
    </source>
</evidence>
<feature type="binding site" evidence="4 6">
    <location>
        <position position="77"/>
    </location>
    <ligand>
        <name>substrate</name>
    </ligand>
</feature>
<comment type="caution">
    <text evidence="4">Lacks conserved residue(s) required for the propagation of feature annotation.</text>
</comment>
<organism evidence="9 10">
    <name type="scientific">Mycolicibacterium smegmatis (strain MKD8)</name>
    <name type="common">Mycobacterium smegmatis</name>
    <dbReference type="NCBI Taxonomy" id="1214915"/>
    <lineage>
        <taxon>Bacteria</taxon>
        <taxon>Bacillati</taxon>
        <taxon>Actinomycetota</taxon>
        <taxon>Actinomycetes</taxon>
        <taxon>Mycobacteriales</taxon>
        <taxon>Mycobacteriaceae</taxon>
        <taxon>Mycolicibacterium</taxon>
    </lineage>
</organism>
<dbReference type="GO" id="GO:0006096">
    <property type="term" value="P:glycolytic process"/>
    <property type="evidence" value="ECO:0007669"/>
    <property type="project" value="UniProtKB-UniRule"/>
</dbReference>
<feature type="binding site" evidence="4 6">
    <location>
        <begin position="104"/>
        <end position="107"/>
    </location>
    <ligand>
        <name>substrate</name>
    </ligand>
</feature>
<dbReference type="Pfam" id="PF00300">
    <property type="entry name" value="His_Phos_1"/>
    <property type="match status" value="2"/>
</dbReference>
<evidence type="ECO:0000256" key="4">
    <source>
        <dbReference type="HAMAP-Rule" id="MF_01039"/>
    </source>
</evidence>
<reference evidence="9 10" key="1">
    <citation type="journal article" date="2013" name="Genome Announc.">
        <title>Draft genome sequence of MKD8, a conjugal recipient Mycobacterium smegmatis strain.</title>
        <authorList>
            <person name="Gray T.A."/>
            <person name="Palumbo M.J."/>
            <person name="Derbyshire K.M."/>
        </authorList>
    </citation>
    <scope>NUCLEOTIDE SEQUENCE [LARGE SCALE GENOMIC DNA]</scope>
    <source>
        <strain evidence="9 10">MKD8</strain>
    </source>
</reference>
<comment type="catalytic activity">
    <reaction evidence="4 8">
        <text>(2R)-2-phosphoglycerate = (2R)-3-phosphoglycerate</text>
        <dbReference type="Rhea" id="RHEA:15901"/>
        <dbReference type="ChEBI" id="CHEBI:58272"/>
        <dbReference type="ChEBI" id="CHEBI:58289"/>
        <dbReference type="EC" id="5.4.2.11"/>
    </reaction>
</comment>
<feature type="site" description="Transition state stabilizer" evidence="4 7">
    <location>
        <position position="199"/>
    </location>
</feature>
<keyword evidence="3 4" id="KW-0413">Isomerase</keyword>
<accession>A0A2U9PP49</accession>
<dbReference type="Gene3D" id="3.40.50.1240">
    <property type="entry name" value="Phosphoglycerate mutase-like"/>
    <property type="match status" value="1"/>
</dbReference>
<keyword evidence="2 4" id="KW-0324">Glycolysis</keyword>
<evidence type="ECO:0000313" key="9">
    <source>
        <dbReference type="EMBL" id="AWT53540.1"/>
    </source>
</evidence>
<protein>
    <recommendedName>
        <fullName evidence="4 8">2,3-bisphosphoglycerate-dependent phosphoglycerate mutase</fullName>
        <shortName evidence="4">BPG-dependent PGAM</shortName>
        <shortName evidence="4">PGAM</shortName>
        <shortName evidence="4">Phosphoglyceromutase</shortName>
        <shortName evidence="4">dPGM</shortName>
        <ecNumber evidence="4 8">5.4.2.11</ecNumber>
    </recommendedName>
</protein>
<name>A0A2U9PP49_MYCSE</name>
<comment type="function">
    <text evidence="4 8">Catalyzes the interconversion of 2-phosphoglycerate and 3-phosphoglycerate.</text>
</comment>